<dbReference type="EMBL" id="JBEPLX010000011">
    <property type="protein sequence ID" value="MET3534021.1"/>
    <property type="molecule type" value="Genomic_DNA"/>
</dbReference>
<accession>A0ABV2ES57</accession>
<evidence type="ECO:0000313" key="2">
    <source>
        <dbReference type="Proteomes" id="UP001549134"/>
    </source>
</evidence>
<comment type="caution">
    <text evidence="1">The sequence shown here is derived from an EMBL/GenBank/DDBJ whole genome shotgun (WGS) entry which is preliminary data.</text>
</comment>
<keyword evidence="2" id="KW-1185">Reference proteome</keyword>
<name>A0ABV2ES57_9STRE</name>
<protein>
    <submittedName>
        <fullName evidence="1">Uncharacterized protein</fullName>
    </submittedName>
</protein>
<sequence length="30" mass="3700">MKKLFRQTLGRCELNLGFLKFGYRGKVFYW</sequence>
<evidence type="ECO:0000313" key="1">
    <source>
        <dbReference type="EMBL" id="MET3534021.1"/>
    </source>
</evidence>
<gene>
    <name evidence="1" type="ORF">ABID50_001178</name>
</gene>
<proteinExistence type="predicted"/>
<organism evidence="1 2">
    <name type="scientific">Streptococcus parasuis</name>
    <dbReference type="NCBI Taxonomy" id="1501662"/>
    <lineage>
        <taxon>Bacteria</taxon>
        <taxon>Bacillati</taxon>
        <taxon>Bacillota</taxon>
        <taxon>Bacilli</taxon>
        <taxon>Lactobacillales</taxon>
        <taxon>Streptococcaceae</taxon>
        <taxon>Streptococcus</taxon>
    </lineage>
</organism>
<dbReference type="Proteomes" id="UP001549134">
    <property type="component" value="Unassembled WGS sequence"/>
</dbReference>
<reference evidence="1 2" key="1">
    <citation type="submission" date="2024-06" db="EMBL/GenBank/DDBJ databases">
        <title>Genomic Encyclopedia of Type Strains, Phase IV (KMG-IV): sequencing the most valuable type-strain genomes for metagenomic binning, comparative biology and taxonomic classification.</title>
        <authorList>
            <person name="Goeker M."/>
        </authorList>
    </citation>
    <scope>NUCLEOTIDE SEQUENCE [LARGE SCALE GENOMIC DNA]</scope>
    <source>
        <strain evidence="1 2">DSM 29126</strain>
    </source>
</reference>